<organism evidence="1">
    <name type="scientific">Vibrio parahaemolyticus</name>
    <dbReference type="NCBI Taxonomy" id="670"/>
    <lineage>
        <taxon>Bacteria</taxon>
        <taxon>Pseudomonadati</taxon>
        <taxon>Pseudomonadota</taxon>
        <taxon>Gammaproteobacteria</taxon>
        <taxon>Vibrionales</taxon>
        <taxon>Vibrionaceae</taxon>
        <taxon>Vibrio</taxon>
    </lineage>
</organism>
<accession>A0A1B1LRJ8</accession>
<protein>
    <submittedName>
        <fullName evidence="1">Uncharacterized protein</fullName>
    </submittedName>
</protein>
<name>A0A1B1LRJ8_VIBPH</name>
<dbReference type="EMBL" id="KU356480">
    <property type="protein sequence ID" value="ANS55681.1"/>
    <property type="molecule type" value="Genomic_DNA"/>
</dbReference>
<evidence type="ECO:0000313" key="1">
    <source>
        <dbReference type="EMBL" id="ANS55681.1"/>
    </source>
</evidence>
<reference evidence="1" key="1">
    <citation type="journal article" date="2016" name="Antimicrob. Agents Chemother.">
        <title>Genetic Characterization of a blaVEB-2-carrying plasmid in Vibrio parahaemolyticus.</title>
        <authorList>
            <person name="Li R."/>
            <person name="Ye L."/>
            <person name="Zheng Z."/>
            <person name="Chan E.W."/>
            <person name="Chen S."/>
        </authorList>
    </citation>
    <scope>NUCLEOTIDE SEQUENCE</scope>
    <source>
        <strain evidence="1">VPS92</strain>
        <plasmid evidence="1">pVPS92-VEB</plasmid>
    </source>
</reference>
<proteinExistence type="predicted"/>
<dbReference type="RefSeq" id="WP_154715319.1">
    <property type="nucleotide sequence ID" value="NZ_JAESOU010000038.1"/>
</dbReference>
<sequence length="161" mass="18150">MTYQTKMTEADIEIAQHAAESLSRMQKFFHENNIGAKLGNELFSTFVKFTFDGNASFGESPEESKRINRDDPRLMQWMSEVQHIIDYIRSENAGMIANMYAETDSVQEKSSLLKSTFLEILMQNDATEGNPVDGTVAVLTCLCVNHIDNVKYMPAGGRAFH</sequence>
<geneLocation type="plasmid" evidence="1">
    <name>pVPS92-VEB</name>
</geneLocation>
<dbReference type="AlphaFoldDB" id="A0A1B1LRJ8"/>
<keyword evidence="1" id="KW-0614">Plasmid</keyword>